<evidence type="ECO:0000313" key="2">
    <source>
        <dbReference type="EMBL" id="AYG63236.1"/>
    </source>
</evidence>
<dbReference type="EMBL" id="CP032695">
    <property type="protein sequence ID" value="AYG63236.1"/>
    <property type="molecule type" value="Genomic_DNA"/>
</dbReference>
<dbReference type="AlphaFoldDB" id="A0A387G6V3"/>
<sequence>MAAIVGSGLGAGGAGAYEFNSERVVFMDPIRPPNSVGGNSATQRPALPAAINEGKVENYGDVARDRTTGSVMIDSQYVRKRFIWPWASSPTQDSPMGETQRSRGNRSGGNGGGSGSSGSSGSGNMGSGSSTGGSSGNMGSGSSTGSPGGSGNMGK</sequence>
<evidence type="ECO:0000313" key="3">
    <source>
        <dbReference type="Proteomes" id="UP000282195"/>
    </source>
</evidence>
<evidence type="ECO:0000256" key="1">
    <source>
        <dbReference type="SAM" id="MobiDB-lite"/>
    </source>
</evidence>
<dbReference type="OrthoDB" id="8410857at2"/>
<keyword evidence="2" id="KW-0614">Plasmid</keyword>
<proteinExistence type="predicted"/>
<feature type="compositionally biased region" description="Polar residues" evidence="1">
    <location>
        <begin position="88"/>
        <end position="99"/>
    </location>
</feature>
<dbReference type="KEGG" id="rjg:CCGE525_31635"/>
<reference evidence="2 3" key="1">
    <citation type="submission" date="2018-10" db="EMBL/GenBank/DDBJ databases">
        <title>Rhizobium etli, R. leguminosarum and a new Rhizobium genospecies from Phaseolus dumosus.</title>
        <authorList>
            <person name="Ramirez-Puebla S.T."/>
            <person name="Rogel-Hernandez M.A."/>
            <person name="Guerrero G."/>
            <person name="Ormeno-Orrillo E."/>
            <person name="Martinez-Romero J.C."/>
            <person name="Negrete-Yankelevich S."/>
            <person name="Martinez-Romero E."/>
        </authorList>
    </citation>
    <scope>NUCLEOTIDE SEQUENCE [LARGE SCALE GENOMIC DNA]</scope>
    <source>
        <strain evidence="2 3">CCGE525</strain>
        <plasmid evidence="3">prccge525c</plasmid>
    </source>
</reference>
<feature type="compositionally biased region" description="Gly residues" evidence="1">
    <location>
        <begin position="106"/>
        <end position="139"/>
    </location>
</feature>
<feature type="compositionally biased region" description="Gly residues" evidence="1">
    <location>
        <begin position="146"/>
        <end position="155"/>
    </location>
</feature>
<dbReference type="Proteomes" id="UP000282195">
    <property type="component" value="Plasmid pRCCGE525c"/>
</dbReference>
<name>A0A387G6V3_9HYPH</name>
<accession>A0A387G6V3</accession>
<feature type="region of interest" description="Disordered" evidence="1">
    <location>
        <begin position="84"/>
        <end position="155"/>
    </location>
</feature>
<organism evidence="2 3">
    <name type="scientific">Rhizobium jaguaris</name>
    <dbReference type="NCBI Taxonomy" id="1312183"/>
    <lineage>
        <taxon>Bacteria</taxon>
        <taxon>Pseudomonadati</taxon>
        <taxon>Pseudomonadota</taxon>
        <taxon>Alphaproteobacteria</taxon>
        <taxon>Hyphomicrobiales</taxon>
        <taxon>Rhizobiaceae</taxon>
        <taxon>Rhizobium/Agrobacterium group</taxon>
        <taxon>Rhizobium</taxon>
    </lineage>
</organism>
<protein>
    <submittedName>
        <fullName evidence="2">Uncharacterized protein</fullName>
    </submittedName>
</protein>
<gene>
    <name evidence="2" type="ORF">CCGE525_31635</name>
</gene>
<geneLocation type="plasmid" evidence="3">
    <name>prccge525c</name>
</geneLocation>
<keyword evidence="3" id="KW-1185">Reference proteome</keyword>